<evidence type="ECO:0000313" key="3">
    <source>
        <dbReference type="EMBL" id="WPU92167.1"/>
    </source>
</evidence>
<reference evidence="3 4" key="1">
    <citation type="submission" date="2023-11" db="EMBL/GenBank/DDBJ databases">
        <title>Analysis of the Genomes of Mucilaginibacter gossypii cycad 4 and M. sabulilitoris SNA2: microbes with the potential for plant growth promotion.</title>
        <authorList>
            <person name="Hirsch A.M."/>
            <person name="Humm E."/>
            <person name="Rubbi M."/>
            <person name="Del Vecchio G."/>
            <person name="Ha S.M."/>
            <person name="Pellegrini M."/>
            <person name="Gunsalus R.P."/>
        </authorList>
    </citation>
    <scope>NUCLEOTIDE SEQUENCE [LARGE SCALE GENOMIC DNA]</scope>
    <source>
        <strain evidence="3 4">SNA2</strain>
    </source>
</reference>
<keyword evidence="2" id="KW-0812">Transmembrane</keyword>
<feature type="transmembrane region" description="Helical" evidence="2">
    <location>
        <begin position="87"/>
        <end position="107"/>
    </location>
</feature>
<feature type="transmembrane region" description="Helical" evidence="2">
    <location>
        <begin position="61"/>
        <end position="80"/>
    </location>
</feature>
<dbReference type="EMBL" id="CP139558">
    <property type="protein sequence ID" value="WPU92167.1"/>
    <property type="molecule type" value="Genomic_DNA"/>
</dbReference>
<dbReference type="RefSeq" id="WP_321561332.1">
    <property type="nucleotide sequence ID" value="NZ_CP139558.1"/>
</dbReference>
<evidence type="ECO:0000256" key="2">
    <source>
        <dbReference type="SAM" id="Phobius"/>
    </source>
</evidence>
<gene>
    <name evidence="3" type="ORF">SNE25_22865</name>
</gene>
<keyword evidence="2" id="KW-0472">Membrane</keyword>
<dbReference type="Proteomes" id="UP001324380">
    <property type="component" value="Chromosome"/>
</dbReference>
<sequence length="108" mass="11515">MEDNKDQNPLPTGENNPGELKSIPVKQQNKGAAGMKIVGINILVLVIYTSLLTIGTNGGGFIFDAFLILAHVIVCIVMAITKRSWIWLLSAILVLAIGFSTCVSFGGL</sequence>
<accession>A0ABZ0TID8</accession>
<feature type="transmembrane region" description="Helical" evidence="2">
    <location>
        <begin position="37"/>
        <end position="55"/>
    </location>
</feature>
<keyword evidence="4" id="KW-1185">Reference proteome</keyword>
<evidence type="ECO:0000313" key="4">
    <source>
        <dbReference type="Proteomes" id="UP001324380"/>
    </source>
</evidence>
<feature type="region of interest" description="Disordered" evidence="1">
    <location>
        <begin position="1"/>
        <end position="22"/>
    </location>
</feature>
<organism evidence="3 4">
    <name type="scientific">Mucilaginibacter sabulilitoris</name>
    <dbReference type="NCBI Taxonomy" id="1173583"/>
    <lineage>
        <taxon>Bacteria</taxon>
        <taxon>Pseudomonadati</taxon>
        <taxon>Bacteroidota</taxon>
        <taxon>Sphingobacteriia</taxon>
        <taxon>Sphingobacteriales</taxon>
        <taxon>Sphingobacteriaceae</taxon>
        <taxon>Mucilaginibacter</taxon>
    </lineage>
</organism>
<evidence type="ECO:0000256" key="1">
    <source>
        <dbReference type="SAM" id="MobiDB-lite"/>
    </source>
</evidence>
<keyword evidence="2" id="KW-1133">Transmembrane helix</keyword>
<name>A0ABZ0TID8_9SPHI</name>
<protein>
    <submittedName>
        <fullName evidence="3">Uncharacterized protein</fullName>
    </submittedName>
</protein>
<proteinExistence type="predicted"/>